<dbReference type="Pfam" id="PF07811">
    <property type="entry name" value="TadE"/>
    <property type="match status" value="1"/>
</dbReference>
<sequence length="191" mass="20609">MPQRGAAALEFTLVMAVLLSVAALVVDAARWQVTRQVAHLALMEAARAGSTGHADPTRIREAFLRALRPLHAGPRGGTAGRGLAHSQERIAARMGTVPWRIEILQPDIFRANTLRLRLTYLYQPLLPPLRTLLAGLAENDGSYAAAARAQGLAPISIELEMEMHSNPVDWLAGPPYPAGVVQGVCRSLRCP</sequence>
<accession>A0A1R1JLJ1</accession>
<name>A0A1R1JLJ1_ALCXX</name>
<proteinExistence type="predicted"/>
<dbReference type="AlphaFoldDB" id="A0A1R1JLJ1"/>
<gene>
    <name evidence="2" type="ORF">BIZ92_16220</name>
</gene>
<comment type="caution">
    <text evidence="2">The sequence shown here is derived from an EMBL/GenBank/DDBJ whole genome shotgun (WGS) entry which is preliminary data.</text>
</comment>
<dbReference type="Proteomes" id="UP000187251">
    <property type="component" value="Unassembled WGS sequence"/>
</dbReference>
<dbReference type="InterPro" id="IPR012495">
    <property type="entry name" value="TadE-like_dom"/>
</dbReference>
<reference evidence="2 3" key="1">
    <citation type="submission" date="2016-09" db="EMBL/GenBank/DDBJ databases">
        <title>Phylogenomics of Achromobacter.</title>
        <authorList>
            <person name="Jeukens J."/>
            <person name="Freschi L."/>
            <person name="Vincent A.T."/>
            <person name="Emond-Rheault J.-G."/>
            <person name="Kukavica-Ibrulj I."/>
            <person name="Charette S.J."/>
            <person name="Levesque R.C."/>
        </authorList>
    </citation>
    <scope>NUCLEOTIDE SEQUENCE [LARGE SCALE GENOMIC DNA]</scope>
    <source>
        <strain evidence="2 3">AUS488</strain>
    </source>
</reference>
<protein>
    <submittedName>
        <fullName evidence="2">Pilus assembly protein TadE</fullName>
    </submittedName>
</protein>
<dbReference type="OrthoDB" id="8681001at2"/>
<evidence type="ECO:0000313" key="2">
    <source>
        <dbReference type="EMBL" id="OMG77956.1"/>
    </source>
</evidence>
<evidence type="ECO:0000259" key="1">
    <source>
        <dbReference type="Pfam" id="PF07811"/>
    </source>
</evidence>
<dbReference type="EMBL" id="MJMN01000057">
    <property type="protein sequence ID" value="OMG77956.1"/>
    <property type="molecule type" value="Genomic_DNA"/>
</dbReference>
<feature type="domain" description="TadE-like" evidence="1">
    <location>
        <begin position="5"/>
        <end position="47"/>
    </location>
</feature>
<dbReference type="RefSeq" id="WP_076415786.1">
    <property type="nucleotide sequence ID" value="NZ_AP028040.1"/>
</dbReference>
<evidence type="ECO:0000313" key="3">
    <source>
        <dbReference type="Proteomes" id="UP000187251"/>
    </source>
</evidence>
<organism evidence="2 3">
    <name type="scientific">Alcaligenes xylosoxydans xylosoxydans</name>
    <name type="common">Achromobacter xylosoxidans</name>
    <dbReference type="NCBI Taxonomy" id="85698"/>
    <lineage>
        <taxon>Bacteria</taxon>
        <taxon>Pseudomonadati</taxon>
        <taxon>Pseudomonadota</taxon>
        <taxon>Betaproteobacteria</taxon>
        <taxon>Burkholderiales</taxon>
        <taxon>Alcaligenaceae</taxon>
        <taxon>Achromobacter</taxon>
    </lineage>
</organism>